<reference evidence="1 2" key="1">
    <citation type="submission" date="2024-06" db="EMBL/GenBank/DDBJ databases">
        <authorList>
            <person name="Pan Q."/>
            <person name="Wen M."/>
            <person name="Jouanno E."/>
            <person name="Zahm M."/>
            <person name="Klopp C."/>
            <person name="Cabau C."/>
            <person name="Louis A."/>
            <person name="Berthelot C."/>
            <person name="Parey E."/>
            <person name="Roest Crollius H."/>
            <person name="Montfort J."/>
            <person name="Robinson-Rechavi M."/>
            <person name="Bouchez O."/>
            <person name="Lampietro C."/>
            <person name="Lopez Roques C."/>
            <person name="Donnadieu C."/>
            <person name="Postlethwait J."/>
            <person name="Bobe J."/>
            <person name="Verreycken H."/>
            <person name="Guiguen Y."/>
        </authorList>
    </citation>
    <scope>NUCLEOTIDE SEQUENCE [LARGE SCALE GENOMIC DNA]</scope>
    <source>
        <strain evidence="1">Up_M1</strain>
        <tissue evidence="1">Testis</tissue>
    </source>
</reference>
<dbReference type="EMBL" id="JAGEUA010000002">
    <property type="protein sequence ID" value="KAL1006435.1"/>
    <property type="molecule type" value="Genomic_DNA"/>
</dbReference>
<accession>A0ABD0XCE6</accession>
<evidence type="ECO:0000313" key="1">
    <source>
        <dbReference type="EMBL" id="KAL1006435.1"/>
    </source>
</evidence>
<gene>
    <name evidence="1" type="ORF">UPYG_G00072330</name>
</gene>
<sequence length="178" mass="19444">MDTMECCIKRVLQAMSSTALLVLPEDTPVSTQALQSQAEDTVSSAGHTLGIHSTQNCLELLNKRHMARSNYQVSSYLGRPQVQVPLFKASIELAIPNIILRPSLEEIQSTVNKAVSIVLSMTADITLWTFSSLHSYRPGAEQAAVREAGDDSLLPKELVLKPLDCQLAEHKDITNCVG</sequence>
<proteinExistence type="predicted"/>
<comment type="caution">
    <text evidence="1">The sequence shown here is derived from an EMBL/GenBank/DDBJ whole genome shotgun (WGS) entry which is preliminary data.</text>
</comment>
<organism evidence="1 2">
    <name type="scientific">Umbra pygmaea</name>
    <name type="common">Eastern mudminnow</name>
    <dbReference type="NCBI Taxonomy" id="75934"/>
    <lineage>
        <taxon>Eukaryota</taxon>
        <taxon>Metazoa</taxon>
        <taxon>Chordata</taxon>
        <taxon>Craniata</taxon>
        <taxon>Vertebrata</taxon>
        <taxon>Euteleostomi</taxon>
        <taxon>Actinopterygii</taxon>
        <taxon>Neopterygii</taxon>
        <taxon>Teleostei</taxon>
        <taxon>Protacanthopterygii</taxon>
        <taxon>Esociformes</taxon>
        <taxon>Umbridae</taxon>
        <taxon>Umbra</taxon>
    </lineage>
</organism>
<keyword evidence="2" id="KW-1185">Reference proteome</keyword>
<dbReference type="AlphaFoldDB" id="A0ABD0XCE6"/>
<evidence type="ECO:0000313" key="2">
    <source>
        <dbReference type="Proteomes" id="UP001557470"/>
    </source>
</evidence>
<name>A0ABD0XCE6_UMBPY</name>
<protein>
    <submittedName>
        <fullName evidence="1">Uncharacterized protein</fullName>
    </submittedName>
</protein>
<dbReference type="Proteomes" id="UP001557470">
    <property type="component" value="Unassembled WGS sequence"/>
</dbReference>